<evidence type="ECO:0000313" key="1">
    <source>
        <dbReference type="EMBL" id="CAG8723930.1"/>
    </source>
</evidence>
<name>A0ACA9PWV5_9GLOM</name>
<sequence>GLFGSIAVGWPIPLVHFLRSPYCVFTSPNLPARAYPEGFQGNKIPLDADAVIRLVEHRLGMEEEDFDD</sequence>
<protein>
    <submittedName>
        <fullName evidence="1">14086_t:CDS:1</fullName>
    </submittedName>
</protein>
<keyword evidence="2" id="KW-1185">Reference proteome</keyword>
<dbReference type="EMBL" id="CAJVPT010039851">
    <property type="protein sequence ID" value="CAG8723930.1"/>
    <property type="molecule type" value="Genomic_DNA"/>
</dbReference>
<organism evidence="1 2">
    <name type="scientific">Acaulospora colombiana</name>
    <dbReference type="NCBI Taxonomy" id="27376"/>
    <lineage>
        <taxon>Eukaryota</taxon>
        <taxon>Fungi</taxon>
        <taxon>Fungi incertae sedis</taxon>
        <taxon>Mucoromycota</taxon>
        <taxon>Glomeromycotina</taxon>
        <taxon>Glomeromycetes</taxon>
        <taxon>Diversisporales</taxon>
        <taxon>Acaulosporaceae</taxon>
        <taxon>Acaulospora</taxon>
    </lineage>
</organism>
<feature type="non-terminal residue" evidence="1">
    <location>
        <position position="1"/>
    </location>
</feature>
<gene>
    <name evidence="1" type="ORF">ACOLOM_LOCUS11270</name>
</gene>
<proteinExistence type="predicted"/>
<accession>A0ACA9PWV5</accession>
<dbReference type="Proteomes" id="UP000789525">
    <property type="component" value="Unassembled WGS sequence"/>
</dbReference>
<comment type="caution">
    <text evidence="1">The sequence shown here is derived from an EMBL/GenBank/DDBJ whole genome shotgun (WGS) entry which is preliminary data.</text>
</comment>
<evidence type="ECO:0000313" key="2">
    <source>
        <dbReference type="Proteomes" id="UP000789525"/>
    </source>
</evidence>
<reference evidence="1" key="1">
    <citation type="submission" date="2021-06" db="EMBL/GenBank/DDBJ databases">
        <authorList>
            <person name="Kallberg Y."/>
            <person name="Tangrot J."/>
            <person name="Rosling A."/>
        </authorList>
    </citation>
    <scope>NUCLEOTIDE SEQUENCE</scope>
    <source>
        <strain evidence="1">CL356</strain>
    </source>
</reference>